<keyword evidence="1" id="KW-0472">Membrane</keyword>
<dbReference type="EMBL" id="JARKNE010000011">
    <property type="protein sequence ID" value="KAK5786981.1"/>
    <property type="molecule type" value="Genomic_DNA"/>
</dbReference>
<name>A0ABR0N918_GOSAR</name>
<gene>
    <name evidence="2" type="ORF">PVK06_041631</name>
</gene>
<evidence type="ECO:0000256" key="1">
    <source>
        <dbReference type="SAM" id="Phobius"/>
    </source>
</evidence>
<organism evidence="2 3">
    <name type="scientific">Gossypium arboreum</name>
    <name type="common">Tree cotton</name>
    <name type="synonym">Gossypium nanking</name>
    <dbReference type="NCBI Taxonomy" id="29729"/>
    <lineage>
        <taxon>Eukaryota</taxon>
        <taxon>Viridiplantae</taxon>
        <taxon>Streptophyta</taxon>
        <taxon>Embryophyta</taxon>
        <taxon>Tracheophyta</taxon>
        <taxon>Spermatophyta</taxon>
        <taxon>Magnoliopsida</taxon>
        <taxon>eudicotyledons</taxon>
        <taxon>Gunneridae</taxon>
        <taxon>Pentapetalae</taxon>
        <taxon>rosids</taxon>
        <taxon>malvids</taxon>
        <taxon>Malvales</taxon>
        <taxon>Malvaceae</taxon>
        <taxon>Malvoideae</taxon>
        <taxon>Gossypium</taxon>
    </lineage>
</organism>
<feature type="transmembrane region" description="Helical" evidence="1">
    <location>
        <begin position="110"/>
        <end position="132"/>
    </location>
</feature>
<keyword evidence="1" id="KW-1133">Transmembrane helix</keyword>
<proteinExistence type="predicted"/>
<dbReference type="Proteomes" id="UP001358586">
    <property type="component" value="Chromosome 11"/>
</dbReference>
<evidence type="ECO:0008006" key="4">
    <source>
        <dbReference type="Google" id="ProtNLM"/>
    </source>
</evidence>
<protein>
    <recommendedName>
        <fullName evidence="4">Transmembrane protein</fullName>
    </recommendedName>
</protein>
<keyword evidence="3" id="KW-1185">Reference proteome</keyword>
<evidence type="ECO:0000313" key="2">
    <source>
        <dbReference type="EMBL" id="KAK5786981.1"/>
    </source>
</evidence>
<accession>A0ABR0N918</accession>
<feature type="transmembrane region" description="Helical" evidence="1">
    <location>
        <begin position="77"/>
        <end position="98"/>
    </location>
</feature>
<sequence length="133" mass="15488">MRSLMWPRSVHDDCLFSEVDWWGWPKDCRSGRKLGRDRDCVWDPPPTGWLKFNVVGVVVEEVAGCGRVLGTKREWSWLFFLVNVVCVVEQVVVMAIKVEMEIFIDLIRKVVLLFFAALSIGHELRVFITPFYL</sequence>
<evidence type="ECO:0000313" key="3">
    <source>
        <dbReference type="Proteomes" id="UP001358586"/>
    </source>
</evidence>
<keyword evidence="1" id="KW-0812">Transmembrane</keyword>
<reference evidence="2 3" key="1">
    <citation type="submission" date="2023-03" db="EMBL/GenBank/DDBJ databases">
        <title>WGS of Gossypium arboreum.</title>
        <authorList>
            <person name="Yu D."/>
        </authorList>
    </citation>
    <scope>NUCLEOTIDE SEQUENCE [LARGE SCALE GENOMIC DNA]</scope>
    <source>
        <tissue evidence="2">Leaf</tissue>
    </source>
</reference>
<comment type="caution">
    <text evidence="2">The sequence shown here is derived from an EMBL/GenBank/DDBJ whole genome shotgun (WGS) entry which is preliminary data.</text>
</comment>